<feature type="active site" description="S-methylcysteine intermediate" evidence="14">
    <location>
        <position position="353"/>
    </location>
</feature>
<evidence type="ECO:0000256" key="10">
    <source>
        <dbReference type="ARBA" id="ARBA00022723"/>
    </source>
</evidence>
<dbReference type="EC" id="2.1.1.192" evidence="14"/>
<evidence type="ECO:0000256" key="3">
    <source>
        <dbReference type="ARBA" id="ARBA00022485"/>
    </source>
</evidence>
<evidence type="ECO:0000256" key="5">
    <source>
        <dbReference type="ARBA" id="ARBA00022552"/>
    </source>
</evidence>
<dbReference type="SMART" id="SM00729">
    <property type="entry name" value="Elp3"/>
    <property type="match status" value="1"/>
</dbReference>
<evidence type="ECO:0000256" key="8">
    <source>
        <dbReference type="ARBA" id="ARBA00022691"/>
    </source>
</evidence>
<evidence type="ECO:0000313" key="16">
    <source>
        <dbReference type="EMBL" id="EKV56748.1"/>
    </source>
</evidence>
<dbReference type="InterPro" id="IPR013785">
    <property type="entry name" value="Aldolase_TIM"/>
</dbReference>
<dbReference type="InterPro" id="IPR006638">
    <property type="entry name" value="Elp3/MiaA/NifB-like_rSAM"/>
</dbReference>
<dbReference type="CDD" id="cd01335">
    <property type="entry name" value="Radical_SAM"/>
    <property type="match status" value="1"/>
</dbReference>
<feature type="binding site" evidence="14">
    <location>
        <begin position="178"/>
        <end position="179"/>
    </location>
    <ligand>
        <name>S-adenosyl-L-methionine</name>
        <dbReference type="ChEBI" id="CHEBI:59789"/>
    </ligand>
</feature>
<comment type="caution">
    <text evidence="16">The sequence shown here is derived from an EMBL/GenBank/DDBJ whole genome shotgun (WGS) entry which is preliminary data.</text>
</comment>
<feature type="active site" description="Proton acceptor" evidence="14">
    <location>
        <position position="112"/>
    </location>
</feature>
<feature type="binding site" evidence="14">
    <location>
        <begin position="233"/>
        <end position="235"/>
    </location>
    <ligand>
        <name>S-adenosyl-L-methionine</name>
        <dbReference type="ChEBI" id="CHEBI:59789"/>
    </ligand>
</feature>
<evidence type="ECO:0000256" key="6">
    <source>
        <dbReference type="ARBA" id="ARBA00022603"/>
    </source>
</evidence>
<dbReference type="SUPFAM" id="SSF102114">
    <property type="entry name" value="Radical SAM enzymes"/>
    <property type="match status" value="1"/>
</dbReference>
<dbReference type="GO" id="GO:0070475">
    <property type="term" value="P:rRNA base methylation"/>
    <property type="evidence" value="ECO:0007669"/>
    <property type="project" value="UniProtKB-UniRule"/>
</dbReference>
<evidence type="ECO:0000256" key="4">
    <source>
        <dbReference type="ARBA" id="ARBA00022490"/>
    </source>
</evidence>
<evidence type="ECO:0000256" key="13">
    <source>
        <dbReference type="ARBA" id="ARBA00023157"/>
    </source>
</evidence>
<comment type="catalytic activity">
    <reaction evidence="14">
        <text>adenosine(2503) in 23S rRNA + 2 reduced [2Fe-2S]-[ferredoxin] + 2 S-adenosyl-L-methionine = 2-methyladenosine(2503) in 23S rRNA + 5'-deoxyadenosine + L-methionine + 2 oxidized [2Fe-2S]-[ferredoxin] + S-adenosyl-L-homocysteine</text>
        <dbReference type="Rhea" id="RHEA:42916"/>
        <dbReference type="Rhea" id="RHEA-COMP:10000"/>
        <dbReference type="Rhea" id="RHEA-COMP:10001"/>
        <dbReference type="Rhea" id="RHEA-COMP:10152"/>
        <dbReference type="Rhea" id="RHEA-COMP:10282"/>
        <dbReference type="ChEBI" id="CHEBI:17319"/>
        <dbReference type="ChEBI" id="CHEBI:33737"/>
        <dbReference type="ChEBI" id="CHEBI:33738"/>
        <dbReference type="ChEBI" id="CHEBI:57844"/>
        <dbReference type="ChEBI" id="CHEBI:57856"/>
        <dbReference type="ChEBI" id="CHEBI:59789"/>
        <dbReference type="ChEBI" id="CHEBI:74411"/>
        <dbReference type="ChEBI" id="CHEBI:74497"/>
        <dbReference type="EC" id="2.1.1.192"/>
    </reaction>
</comment>
<dbReference type="GO" id="GO:0000049">
    <property type="term" value="F:tRNA binding"/>
    <property type="evidence" value="ECO:0007669"/>
    <property type="project" value="UniProtKB-UniRule"/>
</dbReference>
<dbReference type="FunFam" id="3.20.20.70:FF:000014">
    <property type="entry name" value="Probable dual-specificity RNA methyltransferase RlmN"/>
    <property type="match status" value="1"/>
</dbReference>
<feature type="binding site" evidence="14">
    <location>
        <position position="139"/>
    </location>
    <ligand>
        <name>[4Fe-4S] cluster</name>
        <dbReference type="ChEBI" id="CHEBI:49883"/>
        <note>4Fe-4S-S-AdoMet</note>
    </ligand>
</feature>
<evidence type="ECO:0000313" key="17">
    <source>
        <dbReference type="Proteomes" id="UP000011663"/>
    </source>
</evidence>
<dbReference type="InterPro" id="IPR027492">
    <property type="entry name" value="RNA_MTrfase_RlmN"/>
</dbReference>
<feature type="binding site" evidence="14">
    <location>
        <position position="210"/>
    </location>
    <ligand>
        <name>S-adenosyl-L-methionine</name>
        <dbReference type="ChEBI" id="CHEBI:59789"/>
    </ligand>
</feature>
<evidence type="ECO:0000256" key="7">
    <source>
        <dbReference type="ARBA" id="ARBA00022679"/>
    </source>
</evidence>
<evidence type="ECO:0000256" key="11">
    <source>
        <dbReference type="ARBA" id="ARBA00023004"/>
    </source>
</evidence>
<feature type="binding site" evidence="14">
    <location>
        <position position="132"/>
    </location>
    <ligand>
        <name>[4Fe-4S] cluster</name>
        <dbReference type="ChEBI" id="CHEBI:49883"/>
        <note>4Fe-4S-S-AdoMet</note>
    </ligand>
</feature>
<comment type="function">
    <text evidence="14">Specifically methylates position 2 of adenine 2503 in 23S rRNA and position 2 of adenine 37 in tRNAs.</text>
</comment>
<evidence type="ECO:0000256" key="2">
    <source>
        <dbReference type="ARBA" id="ARBA00007544"/>
    </source>
</evidence>
<dbReference type="Gene3D" id="3.20.20.70">
    <property type="entry name" value="Aldolase class I"/>
    <property type="match status" value="1"/>
</dbReference>
<dbReference type="HAMAP" id="MF_01849">
    <property type="entry name" value="RNA_methyltr_RlmN"/>
    <property type="match status" value="1"/>
</dbReference>
<dbReference type="STRING" id="1289135.A966_09389"/>
<dbReference type="InterPro" id="IPR048641">
    <property type="entry name" value="RlmN_N"/>
</dbReference>
<protein>
    <recommendedName>
        <fullName evidence="14">Probable dual-specificity RNA methyltransferase RlmN</fullName>
        <ecNumber evidence="14">2.1.1.192</ecNumber>
    </recommendedName>
    <alternativeName>
        <fullName evidence="14">23S rRNA (adenine(2503)-C(2))-methyltransferase</fullName>
    </alternativeName>
    <alternativeName>
        <fullName evidence="14">23S rRNA m2A2503 methyltransferase</fullName>
    </alternativeName>
    <alternativeName>
        <fullName evidence="14">Ribosomal RNA large subunit methyltransferase N</fullName>
    </alternativeName>
    <alternativeName>
        <fullName evidence="14">tRNA (adenine(37)-C(2))-methyltransferase</fullName>
    </alternativeName>
    <alternativeName>
        <fullName evidence="14">tRNA m2A37 methyltransferase</fullName>
    </alternativeName>
</protein>
<dbReference type="AlphaFoldDB" id="A0A2U4EVA5"/>
<dbReference type="GO" id="GO:0002935">
    <property type="term" value="F:tRNA (adenine(37)-C2)-methyltransferase activity"/>
    <property type="evidence" value="ECO:0007669"/>
    <property type="project" value="UniProtKB-UniRule"/>
</dbReference>
<dbReference type="NCBIfam" id="TIGR00048">
    <property type="entry name" value="rRNA_mod_RlmN"/>
    <property type="match status" value="1"/>
</dbReference>
<keyword evidence="11 14" id="KW-0408">Iron</keyword>
<comment type="miscellaneous">
    <text evidence="14">Reaction proceeds by a ping-pong mechanism involving intermediate methylation of a conserved cysteine residue.</text>
</comment>
<comment type="cofactor">
    <cofactor evidence="14">
        <name>[4Fe-4S] cluster</name>
        <dbReference type="ChEBI" id="CHEBI:49883"/>
    </cofactor>
    <text evidence="14">Binds 1 [4Fe-4S] cluster. The cluster is coordinated with 3 cysteines and an exchangeable S-adenosyl-L-methionine.</text>
</comment>
<evidence type="ECO:0000256" key="12">
    <source>
        <dbReference type="ARBA" id="ARBA00023014"/>
    </source>
</evidence>
<dbReference type="Pfam" id="PF04055">
    <property type="entry name" value="Radical_SAM"/>
    <property type="match status" value="1"/>
</dbReference>
<dbReference type="SFLD" id="SFLDS00029">
    <property type="entry name" value="Radical_SAM"/>
    <property type="match status" value="1"/>
</dbReference>
<proteinExistence type="inferred from homology"/>
<feature type="domain" description="Radical SAM core" evidence="15">
    <location>
        <begin position="118"/>
        <end position="348"/>
    </location>
</feature>
<dbReference type="PROSITE" id="PS51918">
    <property type="entry name" value="RADICAL_SAM"/>
    <property type="match status" value="1"/>
</dbReference>
<evidence type="ECO:0000256" key="1">
    <source>
        <dbReference type="ARBA" id="ARBA00004496"/>
    </source>
</evidence>
<dbReference type="GO" id="GO:0051539">
    <property type="term" value="F:4 iron, 4 sulfur cluster binding"/>
    <property type="evidence" value="ECO:0007669"/>
    <property type="project" value="UniProtKB-UniRule"/>
</dbReference>
<keyword evidence="4 14" id="KW-0963">Cytoplasm</keyword>
<evidence type="ECO:0000256" key="9">
    <source>
        <dbReference type="ARBA" id="ARBA00022694"/>
    </source>
</evidence>
<dbReference type="InterPro" id="IPR058240">
    <property type="entry name" value="rSAM_sf"/>
</dbReference>
<comment type="similarity">
    <text evidence="2 14">Belongs to the radical SAM superfamily. RlmN family.</text>
</comment>
<organism evidence="16 17">
    <name type="scientific">Brachyspira hampsonii 30446</name>
    <dbReference type="NCBI Taxonomy" id="1289135"/>
    <lineage>
        <taxon>Bacteria</taxon>
        <taxon>Pseudomonadati</taxon>
        <taxon>Spirochaetota</taxon>
        <taxon>Spirochaetia</taxon>
        <taxon>Brachyspirales</taxon>
        <taxon>Brachyspiraceae</taxon>
        <taxon>Brachyspira</taxon>
    </lineage>
</organism>
<dbReference type="Gene3D" id="1.10.150.530">
    <property type="match status" value="1"/>
</dbReference>
<keyword evidence="9 14" id="KW-0819">tRNA processing</keyword>
<keyword evidence="13 14" id="KW-1015">Disulfide bond</keyword>
<dbReference type="Pfam" id="PF21016">
    <property type="entry name" value="RlmN_N"/>
    <property type="match status" value="1"/>
</dbReference>
<dbReference type="PANTHER" id="PTHR30544:SF5">
    <property type="entry name" value="RADICAL SAM CORE DOMAIN-CONTAINING PROTEIN"/>
    <property type="match status" value="1"/>
</dbReference>
<dbReference type="GO" id="GO:0030488">
    <property type="term" value="P:tRNA methylation"/>
    <property type="evidence" value="ECO:0007669"/>
    <property type="project" value="UniProtKB-UniRule"/>
</dbReference>
<dbReference type="InterPro" id="IPR004383">
    <property type="entry name" value="rRNA_lsu_MTrfase_RlmN/Cfr"/>
</dbReference>
<keyword evidence="8 14" id="KW-0949">S-adenosyl-L-methionine</keyword>
<evidence type="ECO:0000256" key="14">
    <source>
        <dbReference type="HAMAP-Rule" id="MF_01849"/>
    </source>
</evidence>
<reference evidence="16 17" key="1">
    <citation type="submission" date="2012-07" db="EMBL/GenBank/DDBJ databases">
        <title>Genome sequence of Brachyspira sp. 30446, isolated from a pig with mucohaemorrhagic colitis.</title>
        <authorList>
            <person name="Rubin J.E."/>
            <person name="Fernando C."/>
            <person name="Harding J.C.S."/>
            <person name="Hill J.E."/>
        </authorList>
    </citation>
    <scope>NUCLEOTIDE SEQUENCE [LARGE SCALE GENOMIC DNA]</scope>
    <source>
        <strain evidence="16 17">30446</strain>
    </source>
</reference>
<dbReference type="GO" id="GO:0046872">
    <property type="term" value="F:metal ion binding"/>
    <property type="evidence" value="ECO:0007669"/>
    <property type="project" value="UniProtKB-KW"/>
</dbReference>
<dbReference type="InterPro" id="IPR007197">
    <property type="entry name" value="rSAM"/>
</dbReference>
<comment type="catalytic activity">
    <reaction evidence="14">
        <text>adenosine(37) in tRNA + 2 reduced [2Fe-2S]-[ferredoxin] + 2 S-adenosyl-L-methionine = 2-methyladenosine(37) in tRNA + 5'-deoxyadenosine + L-methionine + 2 oxidized [2Fe-2S]-[ferredoxin] + S-adenosyl-L-homocysteine</text>
        <dbReference type="Rhea" id="RHEA:43332"/>
        <dbReference type="Rhea" id="RHEA-COMP:10000"/>
        <dbReference type="Rhea" id="RHEA-COMP:10001"/>
        <dbReference type="Rhea" id="RHEA-COMP:10162"/>
        <dbReference type="Rhea" id="RHEA-COMP:10485"/>
        <dbReference type="ChEBI" id="CHEBI:17319"/>
        <dbReference type="ChEBI" id="CHEBI:33737"/>
        <dbReference type="ChEBI" id="CHEBI:33738"/>
        <dbReference type="ChEBI" id="CHEBI:57844"/>
        <dbReference type="ChEBI" id="CHEBI:57856"/>
        <dbReference type="ChEBI" id="CHEBI:59789"/>
        <dbReference type="ChEBI" id="CHEBI:74411"/>
        <dbReference type="ChEBI" id="CHEBI:74497"/>
        <dbReference type="EC" id="2.1.1.192"/>
    </reaction>
</comment>
<feature type="binding site" evidence="14">
    <location>
        <position position="309"/>
    </location>
    <ligand>
        <name>S-adenosyl-L-methionine</name>
        <dbReference type="ChEBI" id="CHEBI:59789"/>
    </ligand>
</feature>
<sequence>MLSAIIILIILKKVINYYNMAKKISIMNVSEDELSKFCIENNFPKFHASQILNWIYKKYAVSFDDMSNIPKNLRNLLDEYYFIHNSKIETISEDEYGTQKLLISLYDKKKIESVILNKKDRVTFCLSSQVGCGYGCAFCATGNMGLSRNLTADEILAEFLLMRAVTKKVNSIVFMGMGEPLANTKNLFKAIDTINSFKGFNLGIRHITISTSGEVAGIKQLIERDLDCRLAVSLHSLKNDVRDKIMPINKRYPIENLMAILKRYSRNGKRMITFEWVLIKDINDSVNDAYRLVNLKKEFPFKVNVIPMNPVEHAPELQRPNKDIILRFKSILKDNGIEVVERFKQGQEILAGCGQLAVKNM</sequence>
<keyword evidence="7 14" id="KW-0808">Transferase</keyword>
<accession>A0A2U4EVA5</accession>
<dbReference type="SFLD" id="SFLDG01062">
    <property type="entry name" value="methyltransferase_(Class_A)"/>
    <property type="match status" value="1"/>
</dbReference>
<evidence type="ECO:0000259" key="15">
    <source>
        <dbReference type="PROSITE" id="PS51918"/>
    </source>
</evidence>
<dbReference type="InterPro" id="IPR040072">
    <property type="entry name" value="Methyltransferase_A"/>
</dbReference>
<keyword evidence="3 14" id="KW-0004">4Fe-4S</keyword>
<comment type="caution">
    <text evidence="14">Lacks conserved residue(s) required for the propagation of feature annotation.</text>
</comment>
<name>A0A2U4EVA5_9SPIR</name>
<gene>
    <name evidence="14" type="primary">rlmN</name>
    <name evidence="16" type="ORF">A966_09389</name>
</gene>
<dbReference type="PIRSF" id="PIRSF006004">
    <property type="entry name" value="CHP00048"/>
    <property type="match status" value="1"/>
</dbReference>
<dbReference type="GO" id="GO:0070040">
    <property type="term" value="F:rRNA (adenine(2503)-C2-)-methyltransferase activity"/>
    <property type="evidence" value="ECO:0007669"/>
    <property type="project" value="UniProtKB-UniRule"/>
</dbReference>
<dbReference type="Proteomes" id="UP000011663">
    <property type="component" value="Unassembled WGS sequence"/>
</dbReference>
<dbReference type="GO" id="GO:0019843">
    <property type="term" value="F:rRNA binding"/>
    <property type="evidence" value="ECO:0007669"/>
    <property type="project" value="UniProtKB-UniRule"/>
</dbReference>
<keyword evidence="10 14" id="KW-0479">Metal-binding</keyword>
<dbReference type="GO" id="GO:0005737">
    <property type="term" value="C:cytoplasm"/>
    <property type="evidence" value="ECO:0007669"/>
    <property type="project" value="UniProtKB-SubCell"/>
</dbReference>
<keyword evidence="5 14" id="KW-0698">rRNA processing</keyword>
<dbReference type="SFLD" id="SFLDF00275">
    <property type="entry name" value="adenosine_C2_methyltransferase"/>
    <property type="match status" value="1"/>
</dbReference>
<dbReference type="PANTHER" id="PTHR30544">
    <property type="entry name" value="23S RRNA METHYLTRANSFERASE"/>
    <property type="match status" value="1"/>
</dbReference>
<keyword evidence="6 14" id="KW-0489">Methyltransferase</keyword>
<keyword evidence="12 14" id="KW-0411">Iron-sulfur</keyword>
<feature type="binding site" evidence="14">
    <location>
        <position position="136"/>
    </location>
    <ligand>
        <name>[4Fe-4S] cluster</name>
        <dbReference type="ChEBI" id="CHEBI:49883"/>
        <note>4Fe-4S-S-AdoMet</note>
    </ligand>
</feature>
<dbReference type="EMBL" id="ALNZ01000028">
    <property type="protein sequence ID" value="EKV56748.1"/>
    <property type="molecule type" value="Genomic_DNA"/>
</dbReference>
<comment type="subcellular location">
    <subcellularLocation>
        <location evidence="1 14">Cytoplasm</location>
    </subcellularLocation>
</comment>